<dbReference type="Pfam" id="PF05036">
    <property type="entry name" value="SPOR"/>
    <property type="match status" value="1"/>
</dbReference>
<dbReference type="Proteomes" id="UP001629214">
    <property type="component" value="Unassembled WGS sequence"/>
</dbReference>
<dbReference type="PANTHER" id="PTHR38687">
    <property type="entry name" value="CELL DIVISION PROTEIN DEDD-RELATED"/>
    <property type="match status" value="1"/>
</dbReference>
<feature type="region of interest" description="Disordered" evidence="1">
    <location>
        <begin position="105"/>
        <end position="266"/>
    </location>
</feature>
<evidence type="ECO:0000313" key="4">
    <source>
        <dbReference type="EMBL" id="MFL9878059.1"/>
    </source>
</evidence>
<dbReference type="PANTHER" id="PTHR38687:SF1">
    <property type="entry name" value="CELL DIVISION PROTEIN DEDD"/>
    <property type="match status" value="1"/>
</dbReference>
<keyword evidence="2" id="KW-1133">Transmembrane helix</keyword>
<feature type="region of interest" description="Disordered" evidence="1">
    <location>
        <begin position="1"/>
        <end position="64"/>
    </location>
</feature>
<feature type="compositionally biased region" description="Basic and acidic residues" evidence="1">
    <location>
        <begin position="106"/>
        <end position="117"/>
    </location>
</feature>
<dbReference type="RefSeq" id="WP_408166694.1">
    <property type="nucleotide sequence ID" value="NZ_JAQQFR010000003.1"/>
</dbReference>
<name>A0ABW8Z4T2_9BURK</name>
<evidence type="ECO:0000313" key="5">
    <source>
        <dbReference type="Proteomes" id="UP001629214"/>
    </source>
</evidence>
<dbReference type="InterPro" id="IPR036680">
    <property type="entry name" value="SPOR-like_sf"/>
</dbReference>
<dbReference type="EMBL" id="JAQQFR010000003">
    <property type="protein sequence ID" value="MFL9878059.1"/>
    <property type="molecule type" value="Genomic_DNA"/>
</dbReference>
<sequence length="343" mass="35588">MGLFSFFRKNKQESASGQGEFLSRSAGESSAAQNSRSSRSAGNSRKSSKGGKEESVDPVLPEKKRARRRLIGAVALVLAVVIVLPMVLDSEPRPLADDIAIQIPSKDGKDAAKDTVADAKPATSTASANSAAQPKEEFVDPATLAPANEKPAIAPGAPAMPSGPANAPLAKLSEPTAAVAEKPAEKPEAPKPAAKPETKADAKADVKDSKAAAKPTEHKDDRKKDVKEAAKPKTADKPDDAARAMAILEGKSATADKKPAASAPAAAGGKFVIQVAALATQEKIDELRGKLNSAGIKSFTQKVATQSGDRTRIRVGPFASRDEADKMRARINKLGLNATIVPA</sequence>
<gene>
    <name evidence="4" type="ORF">PQR63_06705</name>
</gene>
<feature type="domain" description="SPOR" evidence="3">
    <location>
        <begin position="265"/>
        <end position="343"/>
    </location>
</feature>
<feature type="compositionally biased region" description="Low complexity" evidence="1">
    <location>
        <begin position="151"/>
        <end position="181"/>
    </location>
</feature>
<dbReference type="InterPro" id="IPR052521">
    <property type="entry name" value="Cell_div_SPOR-domain"/>
</dbReference>
<organism evidence="4 5">
    <name type="scientific">Herbaspirillum rhizosphaerae</name>
    <dbReference type="NCBI Taxonomy" id="346179"/>
    <lineage>
        <taxon>Bacteria</taxon>
        <taxon>Pseudomonadati</taxon>
        <taxon>Pseudomonadota</taxon>
        <taxon>Betaproteobacteria</taxon>
        <taxon>Burkholderiales</taxon>
        <taxon>Oxalobacteraceae</taxon>
        <taxon>Herbaspirillum</taxon>
    </lineage>
</organism>
<proteinExistence type="predicted"/>
<dbReference type="InterPro" id="IPR007730">
    <property type="entry name" value="SPOR-like_dom"/>
</dbReference>
<keyword evidence="5" id="KW-1185">Reference proteome</keyword>
<evidence type="ECO:0000256" key="1">
    <source>
        <dbReference type="SAM" id="MobiDB-lite"/>
    </source>
</evidence>
<dbReference type="SUPFAM" id="SSF110997">
    <property type="entry name" value="Sporulation related repeat"/>
    <property type="match status" value="1"/>
</dbReference>
<reference evidence="4 5" key="1">
    <citation type="journal article" date="2024" name="Chem. Sci.">
        <title>Discovery of megapolipeptins by genome mining of a Burkholderiales bacteria collection.</title>
        <authorList>
            <person name="Paulo B.S."/>
            <person name="Recchia M.J.J."/>
            <person name="Lee S."/>
            <person name="Fergusson C.H."/>
            <person name="Romanowski S.B."/>
            <person name="Hernandez A."/>
            <person name="Krull N."/>
            <person name="Liu D.Y."/>
            <person name="Cavanagh H."/>
            <person name="Bos A."/>
            <person name="Gray C.A."/>
            <person name="Murphy B.T."/>
            <person name="Linington R.G."/>
            <person name="Eustaquio A.S."/>
        </authorList>
    </citation>
    <scope>NUCLEOTIDE SEQUENCE [LARGE SCALE GENOMIC DNA]</scope>
    <source>
        <strain evidence="4 5">RL21-008-BIB-B</strain>
    </source>
</reference>
<keyword evidence="2" id="KW-0472">Membrane</keyword>
<feature type="compositionally biased region" description="Basic and acidic residues" evidence="1">
    <location>
        <begin position="50"/>
        <end position="63"/>
    </location>
</feature>
<feature type="compositionally biased region" description="Low complexity" evidence="1">
    <location>
        <begin position="118"/>
        <end position="132"/>
    </location>
</feature>
<comment type="caution">
    <text evidence="4">The sequence shown here is derived from an EMBL/GenBank/DDBJ whole genome shotgun (WGS) entry which is preliminary data.</text>
</comment>
<feature type="compositionally biased region" description="Low complexity" evidence="1">
    <location>
        <begin position="28"/>
        <end position="45"/>
    </location>
</feature>
<feature type="compositionally biased region" description="Basic and acidic residues" evidence="1">
    <location>
        <begin position="182"/>
        <end position="242"/>
    </location>
</feature>
<evidence type="ECO:0000256" key="2">
    <source>
        <dbReference type="SAM" id="Phobius"/>
    </source>
</evidence>
<dbReference type="PROSITE" id="PS51724">
    <property type="entry name" value="SPOR"/>
    <property type="match status" value="1"/>
</dbReference>
<dbReference type="Gene3D" id="3.30.70.1070">
    <property type="entry name" value="Sporulation related repeat"/>
    <property type="match status" value="1"/>
</dbReference>
<feature type="transmembrane region" description="Helical" evidence="2">
    <location>
        <begin position="70"/>
        <end position="88"/>
    </location>
</feature>
<accession>A0ABW8Z4T2</accession>
<keyword evidence="2" id="KW-0812">Transmembrane</keyword>
<evidence type="ECO:0000259" key="3">
    <source>
        <dbReference type="PROSITE" id="PS51724"/>
    </source>
</evidence>
<protein>
    <submittedName>
        <fullName evidence="4">SPOR domain-containing protein</fullName>
    </submittedName>
</protein>